<evidence type="ECO:0000256" key="1">
    <source>
        <dbReference type="ARBA" id="ARBA00022741"/>
    </source>
</evidence>
<proteinExistence type="predicted"/>
<evidence type="ECO:0000259" key="7">
    <source>
        <dbReference type="PROSITE" id="PS50110"/>
    </source>
</evidence>
<dbReference type="SUPFAM" id="SSF52172">
    <property type="entry name" value="CheY-like"/>
    <property type="match status" value="1"/>
</dbReference>
<accession>A0A0F9GDF3</accession>
<name>A0A0F9GDF3_9ZZZZ</name>
<dbReference type="InterPro" id="IPR009057">
    <property type="entry name" value="Homeodomain-like_sf"/>
</dbReference>
<evidence type="ECO:0008006" key="9">
    <source>
        <dbReference type="Google" id="ProtNLM"/>
    </source>
</evidence>
<dbReference type="GO" id="GO:0005524">
    <property type="term" value="F:ATP binding"/>
    <property type="evidence" value="ECO:0007669"/>
    <property type="project" value="UniProtKB-KW"/>
</dbReference>
<evidence type="ECO:0000256" key="3">
    <source>
        <dbReference type="ARBA" id="ARBA00023015"/>
    </source>
</evidence>
<dbReference type="InterPro" id="IPR025943">
    <property type="entry name" value="Sigma_54_int_dom_ATP-bd_2"/>
</dbReference>
<dbReference type="InterPro" id="IPR002197">
    <property type="entry name" value="HTH_Fis"/>
</dbReference>
<dbReference type="InterPro" id="IPR058031">
    <property type="entry name" value="AAA_lid_NorR"/>
</dbReference>
<dbReference type="PROSITE" id="PS00688">
    <property type="entry name" value="SIGMA54_INTERACT_3"/>
    <property type="match status" value="1"/>
</dbReference>
<feature type="domain" description="Response regulatory" evidence="7">
    <location>
        <begin position="4"/>
        <end position="117"/>
    </location>
</feature>
<dbReference type="PROSITE" id="PS50110">
    <property type="entry name" value="RESPONSE_REGULATORY"/>
    <property type="match status" value="1"/>
</dbReference>
<dbReference type="InterPro" id="IPR025662">
    <property type="entry name" value="Sigma_54_int_dom_ATP-bd_1"/>
</dbReference>
<dbReference type="GO" id="GO:0006355">
    <property type="term" value="P:regulation of DNA-templated transcription"/>
    <property type="evidence" value="ECO:0007669"/>
    <property type="project" value="InterPro"/>
</dbReference>
<organism evidence="8">
    <name type="scientific">marine sediment metagenome</name>
    <dbReference type="NCBI Taxonomy" id="412755"/>
    <lineage>
        <taxon>unclassified sequences</taxon>
        <taxon>metagenomes</taxon>
        <taxon>ecological metagenomes</taxon>
    </lineage>
</organism>
<dbReference type="Pfam" id="PF00158">
    <property type="entry name" value="Sigma54_activat"/>
    <property type="match status" value="1"/>
</dbReference>
<keyword evidence="5" id="KW-0804">Transcription</keyword>
<evidence type="ECO:0000256" key="5">
    <source>
        <dbReference type="ARBA" id="ARBA00023163"/>
    </source>
</evidence>
<dbReference type="SUPFAM" id="SSF46689">
    <property type="entry name" value="Homeodomain-like"/>
    <property type="match status" value="1"/>
</dbReference>
<dbReference type="GO" id="GO:0043565">
    <property type="term" value="F:sequence-specific DNA binding"/>
    <property type="evidence" value="ECO:0007669"/>
    <property type="project" value="InterPro"/>
</dbReference>
<dbReference type="GO" id="GO:0000160">
    <property type="term" value="P:phosphorelay signal transduction system"/>
    <property type="evidence" value="ECO:0007669"/>
    <property type="project" value="InterPro"/>
</dbReference>
<dbReference type="InterPro" id="IPR002078">
    <property type="entry name" value="Sigma_54_int"/>
</dbReference>
<dbReference type="Pfam" id="PF00072">
    <property type="entry name" value="Response_reg"/>
    <property type="match status" value="1"/>
</dbReference>
<evidence type="ECO:0000259" key="6">
    <source>
        <dbReference type="PROSITE" id="PS50045"/>
    </source>
</evidence>
<dbReference type="InterPro" id="IPR001789">
    <property type="entry name" value="Sig_transdc_resp-reg_receiver"/>
</dbReference>
<dbReference type="PANTHER" id="PTHR32071:SF113">
    <property type="entry name" value="ALGINATE BIOSYNTHESIS TRANSCRIPTIONAL REGULATORY PROTEIN ALGB"/>
    <property type="match status" value="1"/>
</dbReference>
<evidence type="ECO:0000256" key="4">
    <source>
        <dbReference type="ARBA" id="ARBA00023125"/>
    </source>
</evidence>
<dbReference type="EMBL" id="LAZR01018337">
    <property type="protein sequence ID" value="KKL96793.1"/>
    <property type="molecule type" value="Genomic_DNA"/>
</dbReference>
<evidence type="ECO:0000256" key="2">
    <source>
        <dbReference type="ARBA" id="ARBA00022840"/>
    </source>
</evidence>
<keyword evidence="1" id="KW-0547">Nucleotide-binding</keyword>
<dbReference type="FunFam" id="3.40.50.300:FF:000006">
    <property type="entry name" value="DNA-binding transcriptional regulator NtrC"/>
    <property type="match status" value="1"/>
</dbReference>
<reference evidence="8" key="1">
    <citation type="journal article" date="2015" name="Nature">
        <title>Complex archaea that bridge the gap between prokaryotes and eukaryotes.</title>
        <authorList>
            <person name="Spang A."/>
            <person name="Saw J.H."/>
            <person name="Jorgensen S.L."/>
            <person name="Zaremba-Niedzwiedzka K."/>
            <person name="Martijn J."/>
            <person name="Lind A.E."/>
            <person name="van Eijk R."/>
            <person name="Schleper C."/>
            <person name="Guy L."/>
            <person name="Ettema T.J."/>
        </authorList>
    </citation>
    <scope>NUCLEOTIDE SEQUENCE</scope>
</reference>
<dbReference type="SMART" id="SM00448">
    <property type="entry name" value="REC"/>
    <property type="match status" value="1"/>
</dbReference>
<keyword evidence="4" id="KW-0238">DNA-binding</keyword>
<dbReference type="Gene3D" id="3.40.50.300">
    <property type="entry name" value="P-loop containing nucleotide triphosphate hydrolases"/>
    <property type="match status" value="1"/>
</dbReference>
<dbReference type="PROSITE" id="PS50045">
    <property type="entry name" value="SIGMA54_INTERACT_4"/>
    <property type="match status" value="1"/>
</dbReference>
<dbReference type="CDD" id="cd00009">
    <property type="entry name" value="AAA"/>
    <property type="match status" value="1"/>
</dbReference>
<keyword evidence="2" id="KW-0067">ATP-binding</keyword>
<comment type="caution">
    <text evidence="8">The sequence shown here is derived from an EMBL/GenBank/DDBJ whole genome shotgun (WGS) entry which is preliminary data.</text>
</comment>
<protein>
    <recommendedName>
        <fullName evidence="9">Sigma-54 factor interaction domain-containing protein</fullName>
    </recommendedName>
</protein>
<feature type="domain" description="Sigma-54 factor interaction" evidence="6">
    <location>
        <begin position="260"/>
        <end position="489"/>
    </location>
</feature>
<dbReference type="Gene3D" id="1.10.10.60">
    <property type="entry name" value="Homeodomain-like"/>
    <property type="match status" value="1"/>
</dbReference>
<gene>
    <name evidence="8" type="ORF">LCGC14_1840940</name>
</gene>
<dbReference type="InterPro" id="IPR025944">
    <property type="entry name" value="Sigma_54_int_dom_CS"/>
</dbReference>
<dbReference type="Pfam" id="PF02954">
    <property type="entry name" value="HTH_8"/>
    <property type="match status" value="1"/>
</dbReference>
<dbReference type="PROSITE" id="PS00675">
    <property type="entry name" value="SIGMA54_INTERACT_1"/>
    <property type="match status" value="1"/>
</dbReference>
<dbReference type="Gene3D" id="3.40.50.2300">
    <property type="match status" value="1"/>
</dbReference>
<dbReference type="InterPro" id="IPR035965">
    <property type="entry name" value="PAS-like_dom_sf"/>
</dbReference>
<dbReference type="SUPFAM" id="SSF52540">
    <property type="entry name" value="P-loop containing nucleoside triphosphate hydrolases"/>
    <property type="match status" value="1"/>
</dbReference>
<dbReference type="SUPFAM" id="SSF55785">
    <property type="entry name" value="PYP-like sensor domain (PAS domain)"/>
    <property type="match status" value="1"/>
</dbReference>
<dbReference type="PANTHER" id="PTHR32071">
    <property type="entry name" value="TRANSCRIPTIONAL REGULATORY PROTEIN"/>
    <property type="match status" value="1"/>
</dbReference>
<dbReference type="InterPro" id="IPR011006">
    <property type="entry name" value="CheY-like_superfamily"/>
</dbReference>
<dbReference type="Gene3D" id="1.10.8.60">
    <property type="match status" value="1"/>
</dbReference>
<keyword evidence="3" id="KW-0805">Transcription regulation</keyword>
<dbReference type="PRINTS" id="PR01590">
    <property type="entry name" value="HTHFIS"/>
</dbReference>
<dbReference type="InterPro" id="IPR003593">
    <property type="entry name" value="AAA+_ATPase"/>
</dbReference>
<evidence type="ECO:0000313" key="8">
    <source>
        <dbReference type="EMBL" id="KKL96793.1"/>
    </source>
</evidence>
<dbReference type="Gene3D" id="3.30.450.20">
    <property type="entry name" value="PAS domain"/>
    <property type="match status" value="1"/>
</dbReference>
<dbReference type="Pfam" id="PF25601">
    <property type="entry name" value="AAA_lid_14"/>
    <property type="match status" value="1"/>
</dbReference>
<sequence>MSENILIVDDEESLRFTFSEFLSEEGYNVVTAGSFEDAIEISKVQPDLVFADIVLGGKTGIDLLGEIRKRKINCPVVMITGVPSIDTAAEAVRLGAFDYIPKPVNDKVLLRVAEKALEHKRLIKERDNYRANMDAMFQSVDEAIIIIGSDKTIKDMNPMVERICGAGRWRVGDNYESVDLSCSGQCISVISKALKDNKYHGIKRFQCKNVNGKELTLSSISSPLKDRLENSLGVILVLRDESRIDSLERKLKEREGFHNIIGHSPVMQELYALIEELAKVDTTVLISGESGTGKELIADALHFAGNRAHNPFVKVNCAALPETLLESELFGHVKGAFTGAVTDKMGHFERAQGGTILLDEIGDISPALQVRLLRVIEEKTFQRVGGTRTINLDVRVVTATNQDLQEKVQKGEFRSDLLYRLHVVKIPVPALRQRRQDIPILVQHFIEKYNDKFKKDILSVSRDAMDVLLSYPWPGNVRQLDNAIEHAFIKCYNAEIALKDLPEEIINEACLDGQPNGQKQKDEIVKALVSAGGNKAKAARLLGISRKTLYQKIKKFDL</sequence>
<dbReference type="SMART" id="SM00382">
    <property type="entry name" value="AAA"/>
    <property type="match status" value="1"/>
</dbReference>
<dbReference type="AlphaFoldDB" id="A0A0F9GDF3"/>
<dbReference type="InterPro" id="IPR027417">
    <property type="entry name" value="P-loop_NTPase"/>
</dbReference>
<dbReference type="PROSITE" id="PS00676">
    <property type="entry name" value="SIGMA54_INTERACT_2"/>
    <property type="match status" value="1"/>
</dbReference>